<dbReference type="PANTHER" id="PTHR43335">
    <property type="entry name" value="ABC TRANSPORTER, ATP-BINDING PROTEIN"/>
    <property type="match status" value="1"/>
</dbReference>
<dbReference type="SUPFAM" id="SSF52540">
    <property type="entry name" value="P-loop containing nucleoside triphosphate hydrolases"/>
    <property type="match status" value="1"/>
</dbReference>
<dbReference type="RefSeq" id="WP_115532142.1">
    <property type="nucleotide sequence ID" value="NZ_QRGA01000001.1"/>
</dbReference>
<keyword evidence="4" id="KW-0067">ATP-binding</keyword>
<organism evidence="4 5">
    <name type="scientific">Trinickia dinghuensis</name>
    <dbReference type="NCBI Taxonomy" id="2291023"/>
    <lineage>
        <taxon>Bacteria</taxon>
        <taxon>Pseudomonadati</taxon>
        <taxon>Pseudomonadota</taxon>
        <taxon>Betaproteobacteria</taxon>
        <taxon>Burkholderiales</taxon>
        <taxon>Burkholderiaceae</taxon>
        <taxon>Trinickia</taxon>
    </lineage>
</organism>
<comment type="caution">
    <text evidence="4">The sequence shown here is derived from an EMBL/GenBank/DDBJ whole genome shotgun (WGS) entry which is preliminary data.</text>
</comment>
<keyword evidence="5" id="KW-1185">Reference proteome</keyword>
<evidence type="ECO:0000256" key="1">
    <source>
        <dbReference type="ARBA" id="ARBA00005417"/>
    </source>
</evidence>
<dbReference type="AlphaFoldDB" id="A0A3D8K8A1"/>
<reference evidence="4 5" key="1">
    <citation type="submission" date="2018-08" db="EMBL/GenBank/DDBJ databases">
        <title>Paraburkholderia sp. DHOM06 isolated from forest soil.</title>
        <authorList>
            <person name="Gao Z.-H."/>
            <person name="Qiu L.-H."/>
        </authorList>
    </citation>
    <scope>NUCLEOTIDE SEQUENCE [LARGE SCALE GENOMIC DNA]</scope>
    <source>
        <strain evidence="4 5">DHOM06</strain>
    </source>
</reference>
<name>A0A3D8K8A1_9BURK</name>
<evidence type="ECO:0000256" key="2">
    <source>
        <dbReference type="ARBA" id="ARBA00022448"/>
    </source>
</evidence>
<dbReference type="Pfam" id="PF00005">
    <property type="entry name" value="ABC_tran"/>
    <property type="match status" value="1"/>
</dbReference>
<evidence type="ECO:0000313" key="5">
    <source>
        <dbReference type="Proteomes" id="UP000256838"/>
    </source>
</evidence>
<dbReference type="PROSITE" id="PS50893">
    <property type="entry name" value="ABC_TRANSPORTER_2"/>
    <property type="match status" value="1"/>
</dbReference>
<evidence type="ECO:0000259" key="3">
    <source>
        <dbReference type="PROSITE" id="PS50893"/>
    </source>
</evidence>
<feature type="domain" description="ABC transporter" evidence="3">
    <location>
        <begin position="2"/>
        <end position="217"/>
    </location>
</feature>
<evidence type="ECO:0000313" key="4">
    <source>
        <dbReference type="EMBL" id="RDV00872.1"/>
    </source>
</evidence>
<comment type="similarity">
    <text evidence="1">Belongs to the ABC transporter superfamily.</text>
</comment>
<accession>A0A3D8K8A1</accession>
<dbReference type="Proteomes" id="UP000256838">
    <property type="component" value="Unassembled WGS sequence"/>
</dbReference>
<dbReference type="InterPro" id="IPR003439">
    <property type="entry name" value="ABC_transporter-like_ATP-bd"/>
</dbReference>
<sequence length="217" mass="23476">MLRFENLSKRYDEHVVFQGLNYECGAGCVALCDENGSGKSVLLGMLAGAIDADEGEIWLDGHSLRTAPLEAKSTLAYVPDECMEYPFKTGRAFLELVASAKETIVDTHTLELADRFGLTPHMEKHFEQMSLGTRKKLYLTATLLGKPTVVIADEPGNGLDAPARAVLVDLFKTLAVDRTVLFSSHDLKLARACEAKIINFADLGWAGSASTDAGPAI</sequence>
<proteinExistence type="inferred from homology"/>
<gene>
    <name evidence="4" type="ORF">DWV00_03825</name>
</gene>
<dbReference type="Gene3D" id="3.40.50.300">
    <property type="entry name" value="P-loop containing nucleotide triphosphate hydrolases"/>
    <property type="match status" value="1"/>
</dbReference>
<dbReference type="CDD" id="cd03230">
    <property type="entry name" value="ABC_DR_subfamily_A"/>
    <property type="match status" value="1"/>
</dbReference>
<dbReference type="OrthoDB" id="9087134at2"/>
<keyword evidence="4" id="KW-0547">Nucleotide-binding</keyword>
<protein>
    <submittedName>
        <fullName evidence="4">ABC transporter ATP-binding protein</fullName>
    </submittedName>
</protein>
<dbReference type="GO" id="GO:0016887">
    <property type="term" value="F:ATP hydrolysis activity"/>
    <property type="evidence" value="ECO:0007669"/>
    <property type="project" value="InterPro"/>
</dbReference>
<dbReference type="GO" id="GO:0005524">
    <property type="term" value="F:ATP binding"/>
    <property type="evidence" value="ECO:0007669"/>
    <property type="project" value="UniProtKB-KW"/>
</dbReference>
<dbReference type="PANTHER" id="PTHR43335:SF4">
    <property type="entry name" value="ABC TRANSPORTER, ATP-BINDING PROTEIN"/>
    <property type="match status" value="1"/>
</dbReference>
<dbReference type="InterPro" id="IPR027417">
    <property type="entry name" value="P-loop_NTPase"/>
</dbReference>
<dbReference type="EMBL" id="QRGA01000001">
    <property type="protein sequence ID" value="RDV00872.1"/>
    <property type="molecule type" value="Genomic_DNA"/>
</dbReference>
<keyword evidence="2" id="KW-0813">Transport</keyword>